<feature type="transmembrane region" description="Helical" evidence="10">
    <location>
        <begin position="138"/>
        <end position="159"/>
    </location>
</feature>
<evidence type="ECO:0000313" key="11">
    <source>
        <dbReference type="EMBL" id="PXX81522.1"/>
    </source>
</evidence>
<dbReference type="InterPro" id="IPR051327">
    <property type="entry name" value="MATE_MepA_subfamily"/>
</dbReference>
<feature type="transmembrane region" description="Helical" evidence="10">
    <location>
        <begin position="363"/>
        <end position="384"/>
    </location>
</feature>
<organism evidence="11 12">
    <name type="scientific">Dielma fastidiosa</name>
    <dbReference type="NCBI Taxonomy" id="1034346"/>
    <lineage>
        <taxon>Bacteria</taxon>
        <taxon>Bacillati</taxon>
        <taxon>Bacillota</taxon>
        <taxon>Erysipelotrichia</taxon>
        <taxon>Erysipelotrichales</taxon>
        <taxon>Erysipelotrichaceae</taxon>
        <taxon>Dielma</taxon>
    </lineage>
</organism>
<feature type="transmembrane region" description="Helical" evidence="10">
    <location>
        <begin position="53"/>
        <end position="74"/>
    </location>
</feature>
<reference evidence="11 12" key="1">
    <citation type="submission" date="2018-05" db="EMBL/GenBank/DDBJ databases">
        <title>Genomic Encyclopedia of Type Strains, Phase IV (KMG-IV): sequencing the most valuable type-strain genomes for metagenomic binning, comparative biology and taxonomic classification.</title>
        <authorList>
            <person name="Goeker M."/>
        </authorList>
    </citation>
    <scope>NUCLEOTIDE SEQUENCE [LARGE SCALE GENOMIC DNA]</scope>
    <source>
        <strain evidence="11 12">JC118</strain>
    </source>
</reference>
<evidence type="ECO:0000256" key="4">
    <source>
        <dbReference type="ARBA" id="ARBA00022448"/>
    </source>
</evidence>
<accession>A0A318KY80</accession>
<dbReference type="InterPro" id="IPR048279">
    <property type="entry name" value="MdtK-like"/>
</dbReference>
<dbReference type="CDD" id="cd13143">
    <property type="entry name" value="MATE_MepA_like"/>
    <property type="match status" value="1"/>
</dbReference>
<evidence type="ECO:0000256" key="9">
    <source>
        <dbReference type="ARBA" id="ARBA00023251"/>
    </source>
</evidence>
<dbReference type="GO" id="GO:0042910">
    <property type="term" value="F:xenobiotic transmembrane transporter activity"/>
    <property type="evidence" value="ECO:0007669"/>
    <property type="project" value="InterPro"/>
</dbReference>
<gene>
    <name evidence="11" type="ORF">DES51_101131</name>
</gene>
<dbReference type="AlphaFoldDB" id="A0A318KY80"/>
<name>A0A318KY80_9FIRM</name>
<proteinExistence type="inferred from homology"/>
<feature type="transmembrane region" description="Helical" evidence="10">
    <location>
        <begin position="320"/>
        <end position="343"/>
    </location>
</feature>
<dbReference type="InterPro" id="IPR045070">
    <property type="entry name" value="MATE_MepA-like"/>
</dbReference>
<evidence type="ECO:0000256" key="5">
    <source>
        <dbReference type="ARBA" id="ARBA00022475"/>
    </source>
</evidence>
<dbReference type="EMBL" id="QJKH01000001">
    <property type="protein sequence ID" value="PXX81522.1"/>
    <property type="molecule type" value="Genomic_DNA"/>
</dbReference>
<dbReference type="STRING" id="1034346.GCA_000313565_00130"/>
<evidence type="ECO:0000256" key="3">
    <source>
        <dbReference type="ARBA" id="ARBA00022106"/>
    </source>
</evidence>
<keyword evidence="5" id="KW-1003">Cell membrane</keyword>
<feature type="transmembrane region" description="Helical" evidence="10">
    <location>
        <begin position="95"/>
        <end position="118"/>
    </location>
</feature>
<dbReference type="Pfam" id="PF01554">
    <property type="entry name" value="MatE"/>
    <property type="match status" value="2"/>
</dbReference>
<keyword evidence="9" id="KW-0046">Antibiotic resistance</keyword>
<feature type="transmembrane region" description="Helical" evidence="10">
    <location>
        <begin position="196"/>
        <end position="217"/>
    </location>
</feature>
<dbReference type="OrthoDB" id="9811110at2"/>
<dbReference type="NCBIfam" id="TIGR00797">
    <property type="entry name" value="matE"/>
    <property type="match status" value="1"/>
</dbReference>
<evidence type="ECO:0000256" key="10">
    <source>
        <dbReference type="SAM" id="Phobius"/>
    </source>
</evidence>
<dbReference type="GO" id="GO:0046677">
    <property type="term" value="P:response to antibiotic"/>
    <property type="evidence" value="ECO:0007669"/>
    <property type="project" value="UniProtKB-KW"/>
</dbReference>
<keyword evidence="7 10" id="KW-1133">Transmembrane helix</keyword>
<comment type="caution">
    <text evidence="11">The sequence shown here is derived from an EMBL/GenBank/DDBJ whole genome shotgun (WGS) entry which is preliminary data.</text>
</comment>
<dbReference type="Proteomes" id="UP000247612">
    <property type="component" value="Unassembled WGS sequence"/>
</dbReference>
<protein>
    <recommendedName>
        <fullName evidence="3">Multidrug export protein MepA</fullName>
    </recommendedName>
</protein>
<evidence type="ECO:0000256" key="1">
    <source>
        <dbReference type="ARBA" id="ARBA00004651"/>
    </source>
</evidence>
<dbReference type="GO" id="GO:0015297">
    <property type="term" value="F:antiporter activity"/>
    <property type="evidence" value="ECO:0007669"/>
    <property type="project" value="InterPro"/>
</dbReference>
<keyword evidence="6 10" id="KW-0812">Transmembrane</keyword>
<sequence length="462" mass="50344">MKNEANLGSESVGKLLFKLSLPAIVAQLINVMYNMVDRMYIGHIPNVGASALTGVGVTMPVIMAISAFAALVSMGGAPRSSIMMGKNDKEHAEQILGNCTILLFALALILTIVFMLYGKSILMLFGASDTTIGFAWDYMRIYTLGTLFVQISLGLNAFITSQGYAKTSMMTVLIGACCNIILDPIFIFVFDMGVAGAAWATILSQAVSSIWVLKFLFSEKSFLRIKPKYFKLSARVVLPCLALGLSPFIMQFTESVISVCFNTSLLKYGGDIAVGAMTILTSVMQFSMLPLQGLTQGAQPIISFNYGAGNADRVKKAFKLLLISCLVYSTALWAIAIFLPQVFIGIFTNDAQLMVFSEKAMRVYMAVSLMFGAQIACQQTFIALGNAKASIFLALLRKVLLLIPLIFVLPMFMSDQTMAVFMAEPIADFIAVSVTVTMFTISFRKLINKMNQPIKEQLDPAC</sequence>
<feature type="transmembrane region" description="Helical" evidence="10">
    <location>
        <begin position="419"/>
        <end position="441"/>
    </location>
</feature>
<evidence type="ECO:0000256" key="6">
    <source>
        <dbReference type="ARBA" id="ARBA00022692"/>
    </source>
</evidence>
<dbReference type="PANTHER" id="PTHR43823">
    <property type="entry name" value="SPORULATION PROTEIN YKVU"/>
    <property type="match status" value="1"/>
</dbReference>
<feature type="transmembrane region" description="Helical" evidence="10">
    <location>
        <begin position="12"/>
        <end position="33"/>
    </location>
</feature>
<dbReference type="GO" id="GO:0005886">
    <property type="term" value="C:plasma membrane"/>
    <property type="evidence" value="ECO:0007669"/>
    <property type="project" value="UniProtKB-SubCell"/>
</dbReference>
<dbReference type="InterPro" id="IPR002528">
    <property type="entry name" value="MATE_fam"/>
</dbReference>
<dbReference type="PANTHER" id="PTHR43823:SF3">
    <property type="entry name" value="MULTIDRUG EXPORT PROTEIN MEPA"/>
    <property type="match status" value="1"/>
</dbReference>
<keyword evidence="8 10" id="KW-0472">Membrane</keyword>
<keyword evidence="12" id="KW-1185">Reference proteome</keyword>
<feature type="transmembrane region" description="Helical" evidence="10">
    <location>
        <begin position="391"/>
        <end position="413"/>
    </location>
</feature>
<dbReference type="PIRSF" id="PIRSF006603">
    <property type="entry name" value="DinF"/>
    <property type="match status" value="1"/>
</dbReference>
<feature type="transmembrane region" description="Helical" evidence="10">
    <location>
        <begin position="229"/>
        <end position="252"/>
    </location>
</feature>
<keyword evidence="4" id="KW-0813">Transport</keyword>
<comment type="subcellular location">
    <subcellularLocation>
        <location evidence="1">Cell membrane</location>
        <topology evidence="1">Multi-pass membrane protein</topology>
    </subcellularLocation>
</comment>
<comment type="similarity">
    <text evidence="2">Belongs to the multi antimicrobial extrusion (MATE) (TC 2.A.66.1) family. MepA subfamily.</text>
</comment>
<feature type="transmembrane region" description="Helical" evidence="10">
    <location>
        <begin position="171"/>
        <end position="190"/>
    </location>
</feature>
<feature type="transmembrane region" description="Helical" evidence="10">
    <location>
        <begin position="272"/>
        <end position="291"/>
    </location>
</feature>
<evidence type="ECO:0000256" key="7">
    <source>
        <dbReference type="ARBA" id="ARBA00022989"/>
    </source>
</evidence>
<evidence type="ECO:0000313" key="12">
    <source>
        <dbReference type="Proteomes" id="UP000247612"/>
    </source>
</evidence>
<dbReference type="RefSeq" id="WP_022936438.1">
    <property type="nucleotide sequence ID" value="NZ_CABKRQ010000001.1"/>
</dbReference>
<evidence type="ECO:0000256" key="8">
    <source>
        <dbReference type="ARBA" id="ARBA00023136"/>
    </source>
</evidence>
<evidence type="ECO:0000256" key="2">
    <source>
        <dbReference type="ARBA" id="ARBA00008417"/>
    </source>
</evidence>